<dbReference type="SUPFAM" id="SSF49373">
    <property type="entry name" value="Invasin/intimin cell-adhesion fragments"/>
    <property type="match status" value="3"/>
</dbReference>
<dbReference type="RefSeq" id="WP_195358745.1">
    <property type="nucleotide sequence ID" value="NZ_JARZAK010000010.1"/>
</dbReference>
<dbReference type="InterPro" id="IPR003343">
    <property type="entry name" value="Big_2"/>
</dbReference>
<name>A0ABU5HTD4_9BACE</name>
<accession>A0ABU5HTD4</accession>
<evidence type="ECO:0000313" key="3">
    <source>
        <dbReference type="Proteomes" id="UP001292913"/>
    </source>
</evidence>
<dbReference type="Proteomes" id="UP001292913">
    <property type="component" value="Unassembled WGS sequence"/>
</dbReference>
<feature type="domain" description="BIG2" evidence="1">
    <location>
        <begin position="45"/>
        <end position="123"/>
    </location>
</feature>
<protein>
    <submittedName>
        <fullName evidence="2">Ig-like domain-containing protein</fullName>
    </submittedName>
</protein>
<dbReference type="PANTHER" id="PTHR23019:SF0">
    <property type="entry name" value="NUCLEAR PORE MEMBRANE GLYCOPROTEIN 210"/>
    <property type="match status" value="1"/>
</dbReference>
<proteinExistence type="predicted"/>
<dbReference type="Gene3D" id="2.60.40.1080">
    <property type="match status" value="3"/>
</dbReference>
<dbReference type="PROSITE" id="PS51257">
    <property type="entry name" value="PROKAR_LIPOPROTEIN"/>
    <property type="match status" value="1"/>
</dbReference>
<reference evidence="2 3" key="1">
    <citation type="submission" date="2023-04" db="EMBL/GenBank/DDBJ databases">
        <title>Bacteroides pacosi sp. nov., isolated from the fecal material of an alpaca.</title>
        <authorList>
            <person name="Miller S."/>
            <person name="Hendry M."/>
            <person name="King J."/>
            <person name="Sankaranarayanan K."/>
            <person name="Lawson P.A."/>
        </authorList>
    </citation>
    <scope>NUCLEOTIDE SEQUENCE [LARGE SCALE GENOMIC DNA]</scope>
    <source>
        <strain evidence="2 3">A2-P53</strain>
    </source>
</reference>
<sequence>MKKNSIIAYWGALFFMTCSIASCSDDKDWGGKMDEVTTIASIDIEETDYDAGDNMIYMLKNKELQLSYKINPENVSNPGVSWTSSDESVATVTQDGKIVTKDKIGKAVIRVTPEIGFGASAATPARTIQVLEAFTYIESLSIEAPEEIDGGEEVQLKVNATPADATFQRYKWESSNPEVASVDKNGLVTGLSKGTATITVTADDMNPDAPAVASVDISVKVIVPITGIELINDGELSALGYGEDYQINYKLTPQEATATLLSWSSDNEGIVSVDKTGKLHVRAVESGTATITASYGNISQSITVNVAAGRMCYSFASSLLPWYLDDGCSVSYVDGKAIIKMKQDGNYRGDLKFAQWNDSKYVWIDPGKYRYMAIKMVRPSVNDSRQGNVKLDTSNGAYLGAVGGNNNSYSILGGVEPGTGKTAVYYYDLQSNFERGTFALEDGTFGPTKLTILNIVVADVNPNSGAGDSYSVYWIRTFKTVEELQQFVDNENK</sequence>
<dbReference type="InterPro" id="IPR032502">
    <property type="entry name" value="DUF4979"/>
</dbReference>
<feature type="domain" description="BIG2" evidence="1">
    <location>
        <begin position="133"/>
        <end position="212"/>
    </location>
</feature>
<dbReference type="PANTHER" id="PTHR23019">
    <property type="entry name" value="NUCLEAR PORE MEMBRANE GLYCOPROTEIN GP210-RELATED"/>
    <property type="match status" value="1"/>
</dbReference>
<dbReference type="InterPro" id="IPR045197">
    <property type="entry name" value="NUP210-like"/>
</dbReference>
<dbReference type="SMART" id="SM00635">
    <property type="entry name" value="BID_2"/>
    <property type="match status" value="3"/>
</dbReference>
<dbReference type="Pfam" id="PF02368">
    <property type="entry name" value="Big_2"/>
    <property type="match status" value="3"/>
</dbReference>
<organism evidence="2 3">
    <name type="scientific">Bacteroides vicugnae</name>
    <dbReference type="NCBI Taxonomy" id="3037989"/>
    <lineage>
        <taxon>Bacteria</taxon>
        <taxon>Pseudomonadati</taxon>
        <taxon>Bacteroidota</taxon>
        <taxon>Bacteroidia</taxon>
        <taxon>Bacteroidales</taxon>
        <taxon>Bacteroidaceae</taxon>
        <taxon>Bacteroides</taxon>
    </lineage>
</organism>
<dbReference type="EMBL" id="JARZAK010000010">
    <property type="protein sequence ID" value="MDY7259211.1"/>
    <property type="molecule type" value="Genomic_DNA"/>
</dbReference>
<dbReference type="InterPro" id="IPR008964">
    <property type="entry name" value="Invasin/intimin_cell_adhesion"/>
</dbReference>
<keyword evidence="3" id="KW-1185">Reference proteome</keyword>
<gene>
    <name evidence="2" type="ORF">QHG74_15960</name>
</gene>
<dbReference type="Pfam" id="PF16351">
    <property type="entry name" value="DUF4979"/>
    <property type="match status" value="1"/>
</dbReference>
<evidence type="ECO:0000313" key="2">
    <source>
        <dbReference type="EMBL" id="MDY7259211.1"/>
    </source>
</evidence>
<evidence type="ECO:0000259" key="1">
    <source>
        <dbReference type="SMART" id="SM00635"/>
    </source>
</evidence>
<comment type="caution">
    <text evidence="2">The sequence shown here is derived from an EMBL/GenBank/DDBJ whole genome shotgun (WGS) entry which is preliminary data.</text>
</comment>
<feature type="domain" description="BIG2" evidence="1">
    <location>
        <begin position="224"/>
        <end position="305"/>
    </location>
</feature>